<accession>A0A2U3AMA4</accession>
<dbReference type="OrthoDB" id="1904211at2"/>
<dbReference type="PRINTS" id="PR00598">
    <property type="entry name" value="HTHMARR"/>
</dbReference>
<dbReference type="GO" id="GO:0006950">
    <property type="term" value="P:response to stress"/>
    <property type="evidence" value="ECO:0007669"/>
    <property type="project" value="TreeGrafter"/>
</dbReference>
<evidence type="ECO:0000313" key="3">
    <source>
        <dbReference type="EMBL" id="PWI25673.1"/>
    </source>
</evidence>
<dbReference type="GO" id="GO:0003677">
    <property type="term" value="F:DNA binding"/>
    <property type="evidence" value="ECO:0007669"/>
    <property type="project" value="UniProtKB-KW"/>
</dbReference>
<evidence type="ECO:0000313" key="4">
    <source>
        <dbReference type="Proteomes" id="UP000245938"/>
    </source>
</evidence>
<comment type="caution">
    <text evidence="3">The sequence shown here is derived from an EMBL/GenBank/DDBJ whole genome shotgun (WGS) entry which is preliminary data.</text>
</comment>
<evidence type="ECO:0000259" key="2">
    <source>
        <dbReference type="PROSITE" id="PS50995"/>
    </source>
</evidence>
<dbReference type="Pfam" id="PF12802">
    <property type="entry name" value="MarR_2"/>
    <property type="match status" value="1"/>
</dbReference>
<dbReference type="Gene3D" id="1.10.10.10">
    <property type="entry name" value="Winged helix-like DNA-binding domain superfamily/Winged helix DNA-binding domain"/>
    <property type="match status" value="1"/>
</dbReference>
<evidence type="ECO:0000256" key="1">
    <source>
        <dbReference type="ARBA" id="ARBA00023125"/>
    </source>
</evidence>
<protein>
    <submittedName>
        <fullName evidence="3">MarR family transcriptional regulator</fullName>
    </submittedName>
</protein>
<organism evidence="3 4">
    <name type="scientific">Kurthia sibirica</name>
    <dbReference type="NCBI Taxonomy" id="202750"/>
    <lineage>
        <taxon>Bacteria</taxon>
        <taxon>Bacillati</taxon>
        <taxon>Bacillota</taxon>
        <taxon>Bacilli</taxon>
        <taxon>Bacillales</taxon>
        <taxon>Caryophanaceae</taxon>
        <taxon>Kurthia</taxon>
    </lineage>
</organism>
<dbReference type="Proteomes" id="UP000245938">
    <property type="component" value="Unassembled WGS sequence"/>
</dbReference>
<feature type="domain" description="HTH marR-type" evidence="2">
    <location>
        <begin position="34"/>
        <end position="165"/>
    </location>
</feature>
<dbReference type="InterPro" id="IPR000835">
    <property type="entry name" value="HTH_MarR-typ"/>
</dbReference>
<dbReference type="InterPro" id="IPR036388">
    <property type="entry name" value="WH-like_DNA-bd_sf"/>
</dbReference>
<proteinExistence type="predicted"/>
<dbReference type="EMBL" id="QFVR01000007">
    <property type="protein sequence ID" value="PWI25673.1"/>
    <property type="molecule type" value="Genomic_DNA"/>
</dbReference>
<dbReference type="GO" id="GO:0003700">
    <property type="term" value="F:DNA-binding transcription factor activity"/>
    <property type="evidence" value="ECO:0007669"/>
    <property type="project" value="InterPro"/>
</dbReference>
<dbReference type="InterPro" id="IPR039422">
    <property type="entry name" value="MarR/SlyA-like"/>
</dbReference>
<reference evidence="3 4" key="1">
    <citation type="submission" date="2018-05" db="EMBL/GenBank/DDBJ databases">
        <title>Kurthia sibirica genome sequence.</title>
        <authorList>
            <person name="Maclea K.S."/>
            <person name="Goen A.E."/>
        </authorList>
    </citation>
    <scope>NUCLEOTIDE SEQUENCE [LARGE SCALE GENOMIC DNA]</scope>
    <source>
        <strain evidence="3 4">ATCC 49154</strain>
    </source>
</reference>
<dbReference type="AlphaFoldDB" id="A0A2U3AMA4"/>
<dbReference type="PANTHER" id="PTHR33164">
    <property type="entry name" value="TRANSCRIPTIONAL REGULATOR, MARR FAMILY"/>
    <property type="match status" value="1"/>
</dbReference>
<sequence length="167" mass="19201">MYHYFANEKNYDILTRLIIQLPRVTNGGVFLTITSTFFHQIVLFYRPFETKLNAVLAQHNLHRAQWATLYYLEKNDSMTLVELADLQGVEKPTVSRTVAKLIASGLLTTIETQDKRQKRLILTPSGQALYQAVRIPIDEFETAVMAGVSEDKQLEMIELLQSLREKI</sequence>
<dbReference type="SMART" id="SM00347">
    <property type="entry name" value="HTH_MARR"/>
    <property type="match status" value="1"/>
</dbReference>
<dbReference type="PROSITE" id="PS50995">
    <property type="entry name" value="HTH_MARR_2"/>
    <property type="match status" value="1"/>
</dbReference>
<keyword evidence="1" id="KW-0238">DNA-binding</keyword>
<dbReference type="PANTHER" id="PTHR33164:SF44">
    <property type="entry name" value="TRANSCRIPTIONAL REGULATORY PROTEIN"/>
    <property type="match status" value="1"/>
</dbReference>
<keyword evidence="4" id="KW-1185">Reference proteome</keyword>
<gene>
    <name evidence="3" type="ORF">DEX24_07125</name>
</gene>
<dbReference type="InterPro" id="IPR036390">
    <property type="entry name" value="WH_DNA-bd_sf"/>
</dbReference>
<dbReference type="SUPFAM" id="SSF46785">
    <property type="entry name" value="Winged helix' DNA-binding domain"/>
    <property type="match status" value="1"/>
</dbReference>
<name>A0A2U3AMA4_9BACL</name>